<dbReference type="PROSITE" id="PS51729">
    <property type="entry name" value="GNAT_YJDJ"/>
    <property type="match status" value="1"/>
</dbReference>
<dbReference type="EMBL" id="BAAARI010000003">
    <property type="protein sequence ID" value="GAA2568991.1"/>
    <property type="molecule type" value="Genomic_DNA"/>
</dbReference>
<evidence type="ECO:0000259" key="1">
    <source>
        <dbReference type="PROSITE" id="PS51729"/>
    </source>
</evidence>
<accession>A0ABN3P7D8</accession>
<dbReference type="SUPFAM" id="SSF55729">
    <property type="entry name" value="Acyl-CoA N-acyltransferases (Nat)"/>
    <property type="match status" value="1"/>
</dbReference>
<protein>
    <submittedName>
        <fullName evidence="2">GNAT family N-acetyltransferase</fullName>
    </submittedName>
</protein>
<comment type="caution">
    <text evidence="2">The sequence shown here is derived from an EMBL/GenBank/DDBJ whole genome shotgun (WGS) entry which is preliminary data.</text>
</comment>
<evidence type="ECO:0000313" key="2">
    <source>
        <dbReference type="EMBL" id="GAA2568991.1"/>
    </source>
</evidence>
<dbReference type="InterPro" id="IPR031165">
    <property type="entry name" value="GNAT_YJDJ"/>
</dbReference>
<dbReference type="CDD" id="cd04301">
    <property type="entry name" value="NAT_SF"/>
    <property type="match status" value="1"/>
</dbReference>
<evidence type="ECO:0000313" key="3">
    <source>
        <dbReference type="Proteomes" id="UP001500274"/>
    </source>
</evidence>
<feature type="domain" description="N-acetyltransferase" evidence="1">
    <location>
        <begin position="8"/>
        <end position="97"/>
    </location>
</feature>
<dbReference type="InterPro" id="IPR016181">
    <property type="entry name" value="Acyl_CoA_acyltransferase"/>
</dbReference>
<dbReference type="Gene3D" id="3.40.630.30">
    <property type="match status" value="1"/>
</dbReference>
<dbReference type="Proteomes" id="UP001500274">
    <property type="component" value="Unassembled WGS sequence"/>
</dbReference>
<keyword evidence="3" id="KW-1185">Reference proteome</keyword>
<dbReference type="InterPro" id="IPR045057">
    <property type="entry name" value="Gcn5-rel_NAT"/>
</dbReference>
<dbReference type="Pfam" id="PF14542">
    <property type="entry name" value="Acetyltransf_CG"/>
    <property type="match status" value="1"/>
</dbReference>
<dbReference type="PANTHER" id="PTHR31435:SF10">
    <property type="entry name" value="BSR4717 PROTEIN"/>
    <property type="match status" value="1"/>
</dbReference>
<name>A0ABN3P7D8_9MICO</name>
<gene>
    <name evidence="2" type="ORF">GCM10009862_04640</name>
</gene>
<dbReference type="RefSeq" id="WP_344226508.1">
    <property type="nucleotide sequence ID" value="NZ_BAAARI010000003.1"/>
</dbReference>
<reference evidence="2 3" key="1">
    <citation type="journal article" date="2019" name="Int. J. Syst. Evol. Microbiol.">
        <title>The Global Catalogue of Microorganisms (GCM) 10K type strain sequencing project: providing services to taxonomists for standard genome sequencing and annotation.</title>
        <authorList>
            <consortium name="The Broad Institute Genomics Platform"/>
            <consortium name="The Broad Institute Genome Sequencing Center for Infectious Disease"/>
            <person name="Wu L."/>
            <person name="Ma J."/>
        </authorList>
    </citation>
    <scope>NUCLEOTIDE SEQUENCE [LARGE SCALE GENOMIC DNA]</scope>
    <source>
        <strain evidence="2 3">JCM 16365</strain>
    </source>
</reference>
<proteinExistence type="predicted"/>
<sequence length="97" mass="10961">MSDELNVRVERGEDRYEVFLDDVPAGFTAFYTDEEGRTVFPHTQVDPAFKGHGVASILVERALEDEAQRGETIVPLCPFVAKYLREHEVPGLKVAWP</sequence>
<dbReference type="PANTHER" id="PTHR31435">
    <property type="entry name" value="PROTEIN NATD1"/>
    <property type="match status" value="1"/>
</dbReference>
<organism evidence="2 3">
    <name type="scientific">Microbacterium binotii</name>
    <dbReference type="NCBI Taxonomy" id="462710"/>
    <lineage>
        <taxon>Bacteria</taxon>
        <taxon>Bacillati</taxon>
        <taxon>Actinomycetota</taxon>
        <taxon>Actinomycetes</taxon>
        <taxon>Micrococcales</taxon>
        <taxon>Microbacteriaceae</taxon>
        <taxon>Microbacterium</taxon>
    </lineage>
</organism>